<evidence type="ECO:0000313" key="3">
    <source>
        <dbReference type="Proteomes" id="UP000321083"/>
    </source>
</evidence>
<keyword evidence="3" id="KW-1185">Reference proteome</keyword>
<accession>A0A5C6M5D6</accession>
<proteinExistence type="predicted"/>
<dbReference type="EMBL" id="SRHE01000262">
    <property type="protein sequence ID" value="TWW09487.1"/>
    <property type="molecule type" value="Genomic_DNA"/>
</dbReference>
<feature type="domain" description="DUF1585" evidence="1">
    <location>
        <begin position="4"/>
        <end position="70"/>
    </location>
</feature>
<dbReference type="Proteomes" id="UP000321083">
    <property type="component" value="Unassembled WGS sequence"/>
</dbReference>
<gene>
    <name evidence="2" type="ORF">E3A20_13830</name>
</gene>
<sequence length="76" mass="8549">MLSIKDLQERMAASDTVQKCFIRQVMKFTGGRDVVASDNAALNHLQDQLVNPANGSFSQLIRGYVNSVYFKQRLVD</sequence>
<comment type="caution">
    <text evidence="2">The sequence shown here is derived from an EMBL/GenBank/DDBJ whole genome shotgun (WGS) entry which is preliminary data.</text>
</comment>
<evidence type="ECO:0000259" key="1">
    <source>
        <dbReference type="Pfam" id="PF07624"/>
    </source>
</evidence>
<dbReference type="Pfam" id="PF07624">
    <property type="entry name" value="PSD2"/>
    <property type="match status" value="1"/>
</dbReference>
<name>A0A5C6M5D6_9PLAN</name>
<protein>
    <recommendedName>
        <fullName evidence="1">DUF1585 domain-containing protein</fullName>
    </recommendedName>
</protein>
<evidence type="ECO:0000313" key="2">
    <source>
        <dbReference type="EMBL" id="TWW09487.1"/>
    </source>
</evidence>
<dbReference type="InterPro" id="IPR011478">
    <property type="entry name" value="DUF1585"/>
</dbReference>
<reference evidence="2 3" key="1">
    <citation type="submission" date="2019-08" db="EMBL/GenBank/DDBJ databases">
        <title>100 year-old enigma solved: identification of Planctomyces bekefii, the type genus and species of the phylum Planctomycetes.</title>
        <authorList>
            <person name="Svetlana D.N."/>
            <person name="Overmann J."/>
        </authorList>
    </citation>
    <scope>NUCLEOTIDE SEQUENCE [LARGE SCALE GENOMIC DNA]</scope>
    <source>
        <strain evidence="2">Phe10_nw2017</strain>
    </source>
</reference>
<organism evidence="2 3">
    <name type="scientific">Planctomyces bekefii</name>
    <dbReference type="NCBI Taxonomy" id="1653850"/>
    <lineage>
        <taxon>Bacteria</taxon>
        <taxon>Pseudomonadati</taxon>
        <taxon>Planctomycetota</taxon>
        <taxon>Planctomycetia</taxon>
        <taxon>Planctomycetales</taxon>
        <taxon>Planctomycetaceae</taxon>
        <taxon>Planctomyces</taxon>
    </lineage>
</organism>
<dbReference type="AlphaFoldDB" id="A0A5C6M5D6"/>
<reference evidence="2 3" key="2">
    <citation type="submission" date="2019-08" db="EMBL/GenBank/DDBJ databases">
        <authorList>
            <person name="Henke P."/>
        </authorList>
    </citation>
    <scope>NUCLEOTIDE SEQUENCE [LARGE SCALE GENOMIC DNA]</scope>
    <source>
        <strain evidence="2">Phe10_nw2017</strain>
    </source>
</reference>